<protein>
    <submittedName>
        <fullName evidence="3">Uncharacterized protein</fullName>
    </submittedName>
</protein>
<evidence type="ECO:0000256" key="2">
    <source>
        <dbReference type="SAM" id="Phobius"/>
    </source>
</evidence>
<gene>
    <name evidence="3" type="ORF">CJU81_15745</name>
</gene>
<keyword evidence="2" id="KW-0472">Membrane</keyword>
<evidence type="ECO:0000313" key="4">
    <source>
        <dbReference type="Proteomes" id="UP000215861"/>
    </source>
</evidence>
<dbReference type="Proteomes" id="UP000215861">
    <property type="component" value="Unassembled WGS sequence"/>
</dbReference>
<comment type="caution">
    <text evidence="3">The sequence shown here is derived from an EMBL/GenBank/DDBJ whole genome shotgun (WGS) entry which is preliminary data.</text>
</comment>
<accession>A0A267ABT9</accession>
<sequence>MGASLLAKALPDEPWRLHREQARSHGGIQSSKLSNPRQHKGEPRLPFNMSLRALFLLLKGGLLLFLELTLLLRFFAIPIRDQEQTYFFER</sequence>
<proteinExistence type="predicted"/>
<keyword evidence="2" id="KW-0812">Transmembrane</keyword>
<organism evidence="3 4">
    <name type="scientific">Pseudomonas fragi</name>
    <dbReference type="NCBI Taxonomy" id="296"/>
    <lineage>
        <taxon>Bacteria</taxon>
        <taxon>Pseudomonadati</taxon>
        <taxon>Pseudomonadota</taxon>
        <taxon>Gammaproteobacteria</taxon>
        <taxon>Pseudomonadales</taxon>
        <taxon>Pseudomonadaceae</taxon>
        <taxon>Pseudomonas</taxon>
    </lineage>
</organism>
<name>A0A267ABT9_PSEFR</name>
<feature type="region of interest" description="Disordered" evidence="1">
    <location>
        <begin position="19"/>
        <end position="41"/>
    </location>
</feature>
<dbReference type="AlphaFoldDB" id="A0A267ABT9"/>
<keyword evidence="2" id="KW-1133">Transmembrane helix</keyword>
<reference evidence="3 4" key="1">
    <citation type="submission" date="2017-08" db="EMBL/GenBank/DDBJ databases">
        <title>Genomic and metabolic characterisation of spoilage-associated Pseudomonas species.</title>
        <authorList>
            <person name="Stanborough T."/>
            <person name="Fegan N."/>
            <person name="Powell S.M."/>
            <person name="Singh T."/>
            <person name="Tamplin M.L."/>
            <person name="Chandry P.S."/>
        </authorList>
    </citation>
    <scope>NUCLEOTIDE SEQUENCE [LARGE SCALE GENOMIC DNA]</scope>
    <source>
        <strain evidence="3 4">F1801</strain>
    </source>
</reference>
<feature type="compositionally biased region" description="Polar residues" evidence="1">
    <location>
        <begin position="27"/>
        <end position="36"/>
    </location>
</feature>
<feature type="transmembrane region" description="Helical" evidence="2">
    <location>
        <begin position="53"/>
        <end position="76"/>
    </location>
</feature>
<evidence type="ECO:0000256" key="1">
    <source>
        <dbReference type="SAM" id="MobiDB-lite"/>
    </source>
</evidence>
<evidence type="ECO:0000313" key="3">
    <source>
        <dbReference type="EMBL" id="PAA09309.1"/>
    </source>
</evidence>
<dbReference type="EMBL" id="NQKQ01000017">
    <property type="protein sequence ID" value="PAA09309.1"/>
    <property type="molecule type" value="Genomic_DNA"/>
</dbReference>